<dbReference type="PANTHER" id="PTHR32059:SF0">
    <property type="entry name" value="RAB11-BINDING PROTEIN RELCH"/>
    <property type="match status" value="1"/>
</dbReference>
<feature type="repeat" description="HEAT" evidence="2">
    <location>
        <begin position="991"/>
        <end position="1029"/>
    </location>
</feature>
<dbReference type="GO" id="GO:0005802">
    <property type="term" value="C:trans-Golgi network"/>
    <property type="evidence" value="ECO:0007669"/>
    <property type="project" value="InterPro"/>
</dbReference>
<keyword evidence="3" id="KW-0175">Coiled coil</keyword>
<evidence type="ECO:0000313" key="6">
    <source>
        <dbReference type="Proteomes" id="UP000236161"/>
    </source>
</evidence>
<evidence type="ECO:0000256" key="4">
    <source>
        <dbReference type="SAM" id="MobiDB-lite"/>
    </source>
</evidence>
<dbReference type="Pfam" id="PF02985">
    <property type="entry name" value="HEAT"/>
    <property type="match status" value="1"/>
</dbReference>
<dbReference type="OrthoDB" id="1695393at2759"/>
<accession>A0A2I0B0Y6</accession>
<dbReference type="InterPro" id="IPR040362">
    <property type="entry name" value="RELCH"/>
</dbReference>
<feature type="coiled-coil region" evidence="3">
    <location>
        <begin position="290"/>
        <end position="379"/>
    </location>
</feature>
<dbReference type="GO" id="GO:0032367">
    <property type="term" value="P:intracellular cholesterol transport"/>
    <property type="evidence" value="ECO:0007669"/>
    <property type="project" value="InterPro"/>
</dbReference>
<keyword evidence="1" id="KW-0677">Repeat</keyword>
<dbReference type="Gene3D" id="1.25.10.10">
    <property type="entry name" value="Leucine-rich Repeat Variant"/>
    <property type="match status" value="2"/>
</dbReference>
<evidence type="ECO:0000313" key="5">
    <source>
        <dbReference type="EMBL" id="PKA61462.1"/>
    </source>
</evidence>
<feature type="region of interest" description="Disordered" evidence="4">
    <location>
        <begin position="405"/>
        <end position="425"/>
    </location>
</feature>
<dbReference type="SUPFAM" id="SSF48371">
    <property type="entry name" value="ARM repeat"/>
    <property type="match status" value="1"/>
</dbReference>
<dbReference type="AlphaFoldDB" id="A0A2I0B0Y6"/>
<organism evidence="5 6">
    <name type="scientific">Apostasia shenzhenica</name>
    <dbReference type="NCBI Taxonomy" id="1088818"/>
    <lineage>
        <taxon>Eukaryota</taxon>
        <taxon>Viridiplantae</taxon>
        <taxon>Streptophyta</taxon>
        <taxon>Embryophyta</taxon>
        <taxon>Tracheophyta</taxon>
        <taxon>Spermatophyta</taxon>
        <taxon>Magnoliopsida</taxon>
        <taxon>Liliopsida</taxon>
        <taxon>Asparagales</taxon>
        <taxon>Orchidaceae</taxon>
        <taxon>Apostasioideae</taxon>
        <taxon>Apostasia</taxon>
    </lineage>
</organism>
<dbReference type="PANTHER" id="PTHR32059">
    <property type="entry name" value="RAB11-BINDING PROTEIN RELCH"/>
    <property type="match status" value="1"/>
</dbReference>
<dbReference type="InterPro" id="IPR016024">
    <property type="entry name" value="ARM-type_fold"/>
</dbReference>
<dbReference type="SMART" id="SM00667">
    <property type="entry name" value="LisH"/>
    <property type="match status" value="2"/>
</dbReference>
<evidence type="ECO:0008006" key="7">
    <source>
        <dbReference type="Google" id="ProtNLM"/>
    </source>
</evidence>
<evidence type="ECO:0000256" key="2">
    <source>
        <dbReference type="PROSITE-ProRule" id="PRU00103"/>
    </source>
</evidence>
<dbReference type="PROSITE" id="PS50896">
    <property type="entry name" value="LISH"/>
    <property type="match status" value="2"/>
</dbReference>
<dbReference type="Proteomes" id="UP000236161">
    <property type="component" value="Unassembled WGS sequence"/>
</dbReference>
<dbReference type="GO" id="GO:0055037">
    <property type="term" value="C:recycling endosome"/>
    <property type="evidence" value="ECO:0007669"/>
    <property type="project" value="TreeGrafter"/>
</dbReference>
<dbReference type="InterPro" id="IPR021133">
    <property type="entry name" value="HEAT_type_2"/>
</dbReference>
<dbReference type="InterPro" id="IPR011989">
    <property type="entry name" value="ARM-like"/>
</dbReference>
<sequence length="1221" mass="136748">MDPSRSMNVERSSLCNCVVNFLLEEGYQLTAFELLHELLEDGRHDQAIRLREYFSDPSLFPSDQIARFNSIRGCAPLPGSYSLISILVAVPFGLGPKSITWCKRIWIFLPIALGVRNLHDVVAMKLLFTNSFRLTSSEGIKQASRKNAFREARYFIILLAADPQTLLEEKQVVEEKLAVSEYELRLAHEDVSRLKSELEKLNAALPDNCPDAPTNGLRSQRDKKESTFSSLGPLNDAERRDLNCAVKEYLLVAGYRLTAMTFIEEVTDQNFDAWPNKSAHVTDALRRYYYQYLSSTAEAAEEKIALLQENESLVKENLKLSREKGSLMKSIESADVQIANLSKYLEAAQKDLKERDVLVQSLKQSMELQRKELNECRAEITSLKMHIEGSRASRGWNSGENEALQSLRTDQKEESVRPQHTGLENTKGTKFLKETTKPIVSQYEENQPEEKVLEMNEAVAATSSVYDSRVENIAFQNVDSDFGRTKPITTTSDALVSCNGNAKLKKETIVDQVVELSAPENSCLIHKKDSPRKVATLDKLALETIQIVSDALPKIVPYVLINHREACVSLAKNVGEVRTETELLPQCWEQINHMYEERRLLVAQSCGELAQFVRPEIRDSLILSIVQQLVEDSATVVREAAAHNLAMLLPLFPNMDKYFKVEELLFQLVCDPSGVVVDATLQELLPAVIKWGDKLNHILRVLFSHILGAAQRCPPLSGVEGSVDSQLRVLGEHERWNIDVLLRMMIELLPFVHQRCIDSCPIVSATKFPAISEQGSCFFSSSLLQSYAQSNVEWPAFDWMYVDCFPDLIQLACLLPHKEDNLRTRITKFLLAVSDRFGDQYLAVIMLPVFLISVGDIGSAVLKYFPVSYLQRVKGLLPKTALAERVALACVLPLLLSGILGSPGNQEGLSNYLRKILQLDTTTEISWLDNCRAEVMDAARFLCTFEEHHGTVCHIVWELVACSDANMKINAANLLKVLVPYVNEKLASTHVLPALVTLGSDQNLNVRYASIDAFGVVAQHFKNDVIVDKIRIQMDAFLEDRSYEAIICFFNHSIHLLSMIFQLTSMPSHGIDVVRRRSRANAFCEAIRALDATDLPPSCIRDFLIPSVQNLLKDHDNLDPAHKEALEIIMKERSGGAFESISKVMGAHLGIASSMSSFFGDSATLRAKKETADINDPAAAVSPVHQSPHGQHDDTRFRRIMMGGFGDLLRGKARGPDDSPK</sequence>
<dbReference type="InterPro" id="IPR000357">
    <property type="entry name" value="HEAT"/>
</dbReference>
<evidence type="ECO:0000256" key="1">
    <source>
        <dbReference type="ARBA" id="ARBA00022737"/>
    </source>
</evidence>
<proteinExistence type="predicted"/>
<dbReference type="InterPro" id="IPR006594">
    <property type="entry name" value="LisH"/>
</dbReference>
<name>A0A2I0B0Y6_9ASPA</name>
<reference evidence="5 6" key="1">
    <citation type="journal article" date="2017" name="Nature">
        <title>The Apostasia genome and the evolution of orchids.</title>
        <authorList>
            <person name="Zhang G.Q."/>
            <person name="Liu K.W."/>
            <person name="Li Z."/>
            <person name="Lohaus R."/>
            <person name="Hsiao Y.Y."/>
            <person name="Niu S.C."/>
            <person name="Wang J.Y."/>
            <person name="Lin Y.C."/>
            <person name="Xu Q."/>
            <person name="Chen L.J."/>
            <person name="Yoshida K."/>
            <person name="Fujiwara S."/>
            <person name="Wang Z.W."/>
            <person name="Zhang Y.Q."/>
            <person name="Mitsuda N."/>
            <person name="Wang M."/>
            <person name="Liu G.H."/>
            <person name="Pecoraro L."/>
            <person name="Huang H.X."/>
            <person name="Xiao X.J."/>
            <person name="Lin M."/>
            <person name="Wu X.Y."/>
            <person name="Wu W.L."/>
            <person name="Chen Y.Y."/>
            <person name="Chang S.B."/>
            <person name="Sakamoto S."/>
            <person name="Ohme-Takagi M."/>
            <person name="Yagi M."/>
            <person name="Zeng S.J."/>
            <person name="Shen C.Y."/>
            <person name="Yeh C.M."/>
            <person name="Luo Y.B."/>
            <person name="Tsai W.C."/>
            <person name="Van de Peer Y."/>
            <person name="Liu Z.J."/>
        </authorList>
    </citation>
    <scope>NUCLEOTIDE SEQUENCE [LARGE SCALE GENOMIC DNA]</scope>
    <source>
        <strain evidence="6">cv. Shenzhen</strain>
        <tissue evidence="5">Stem</tissue>
    </source>
</reference>
<evidence type="ECO:0000256" key="3">
    <source>
        <dbReference type="SAM" id="Coils"/>
    </source>
</evidence>
<keyword evidence="6" id="KW-1185">Reference proteome</keyword>
<protein>
    <recommendedName>
        <fullName evidence="7">LisH domain-containing protein</fullName>
    </recommendedName>
</protein>
<dbReference type="STRING" id="1088818.A0A2I0B0Y6"/>
<dbReference type="EMBL" id="KZ451930">
    <property type="protein sequence ID" value="PKA61462.1"/>
    <property type="molecule type" value="Genomic_DNA"/>
</dbReference>
<feature type="region of interest" description="Disordered" evidence="4">
    <location>
        <begin position="209"/>
        <end position="232"/>
    </location>
</feature>
<dbReference type="PROSITE" id="PS50077">
    <property type="entry name" value="HEAT_REPEAT"/>
    <property type="match status" value="1"/>
</dbReference>
<gene>
    <name evidence="5" type="ORF">AXF42_Ash014379</name>
</gene>